<comment type="caution">
    <text evidence="1">The sequence shown here is derived from an EMBL/GenBank/DDBJ whole genome shotgun (WGS) entry which is preliminary data.</text>
</comment>
<evidence type="ECO:0000313" key="2">
    <source>
        <dbReference type="Proteomes" id="UP000765509"/>
    </source>
</evidence>
<protein>
    <submittedName>
        <fullName evidence="1">Uncharacterized protein</fullName>
    </submittedName>
</protein>
<keyword evidence="2" id="KW-1185">Reference proteome</keyword>
<organism evidence="1 2">
    <name type="scientific">Austropuccinia psidii MF-1</name>
    <dbReference type="NCBI Taxonomy" id="1389203"/>
    <lineage>
        <taxon>Eukaryota</taxon>
        <taxon>Fungi</taxon>
        <taxon>Dikarya</taxon>
        <taxon>Basidiomycota</taxon>
        <taxon>Pucciniomycotina</taxon>
        <taxon>Pucciniomycetes</taxon>
        <taxon>Pucciniales</taxon>
        <taxon>Sphaerophragmiaceae</taxon>
        <taxon>Austropuccinia</taxon>
    </lineage>
</organism>
<gene>
    <name evidence="1" type="ORF">O181_000704</name>
</gene>
<dbReference type="Proteomes" id="UP000765509">
    <property type="component" value="Unassembled WGS sequence"/>
</dbReference>
<dbReference type="AlphaFoldDB" id="A0A9Q3GB59"/>
<accession>A0A9Q3GB59</accession>
<evidence type="ECO:0000313" key="1">
    <source>
        <dbReference type="EMBL" id="MBW0460989.1"/>
    </source>
</evidence>
<proteinExistence type="predicted"/>
<reference evidence="1" key="1">
    <citation type="submission" date="2021-03" db="EMBL/GenBank/DDBJ databases">
        <title>Draft genome sequence of rust myrtle Austropuccinia psidii MF-1, a brazilian biotype.</title>
        <authorList>
            <person name="Quecine M.C."/>
            <person name="Pachon D.M.R."/>
            <person name="Bonatelli M.L."/>
            <person name="Correr F.H."/>
            <person name="Franceschini L.M."/>
            <person name="Leite T.F."/>
            <person name="Margarido G.R.A."/>
            <person name="Almeida C.A."/>
            <person name="Ferrarezi J.A."/>
            <person name="Labate C.A."/>
        </authorList>
    </citation>
    <scope>NUCLEOTIDE SEQUENCE</scope>
    <source>
        <strain evidence="1">MF-1</strain>
    </source>
</reference>
<name>A0A9Q3GB59_9BASI</name>
<sequence>MEDCLIGGASGGLEVKFADEGGGTEVGNFLENCAWIDLGCYGQEVEQVMNWGWPTVEFTSQTSSPSNSSLPSASGRVGESAILLIHFITPCSLILKIGTSELEQIALPLTGIGPPVLVHL</sequence>
<dbReference type="EMBL" id="AVOT02000089">
    <property type="protein sequence ID" value="MBW0460989.1"/>
    <property type="molecule type" value="Genomic_DNA"/>
</dbReference>